<comment type="caution">
    <text evidence="4">The sequence shown here is derived from an EMBL/GenBank/DDBJ whole genome shotgun (WGS) entry which is preliminary data.</text>
</comment>
<evidence type="ECO:0000313" key="5">
    <source>
        <dbReference type="Proteomes" id="UP000886520"/>
    </source>
</evidence>
<dbReference type="Gene3D" id="3.40.50.720">
    <property type="entry name" value="NAD(P)-binding Rossmann-like Domain"/>
    <property type="match status" value="1"/>
</dbReference>
<dbReference type="CDD" id="cd05374">
    <property type="entry name" value="17beta-HSD-like_SDR_c"/>
    <property type="match status" value="1"/>
</dbReference>
<keyword evidence="5" id="KW-1185">Reference proteome</keyword>
<protein>
    <recommendedName>
        <fullName evidence="6">NADPH-dependent 1-acyldihydroxyacetone phosphate reductase</fullName>
    </recommendedName>
</protein>
<evidence type="ECO:0000256" key="2">
    <source>
        <dbReference type="ARBA" id="ARBA00023002"/>
    </source>
</evidence>
<dbReference type="EMBL" id="JABFUD020000002">
    <property type="protein sequence ID" value="KAI5083097.1"/>
    <property type="molecule type" value="Genomic_DNA"/>
</dbReference>
<evidence type="ECO:0000256" key="3">
    <source>
        <dbReference type="RuleBase" id="RU000363"/>
    </source>
</evidence>
<dbReference type="GO" id="GO:0005783">
    <property type="term" value="C:endoplasmic reticulum"/>
    <property type="evidence" value="ECO:0007669"/>
    <property type="project" value="TreeGrafter"/>
</dbReference>
<dbReference type="OrthoDB" id="2102561at2759"/>
<comment type="similarity">
    <text evidence="1 3">Belongs to the short-chain dehydrogenases/reductases (SDR) family.</text>
</comment>
<dbReference type="GO" id="GO:0016491">
    <property type="term" value="F:oxidoreductase activity"/>
    <property type="evidence" value="ECO:0007669"/>
    <property type="project" value="UniProtKB-KW"/>
</dbReference>
<sequence>MAVLSSSSRGSSEQQEVVLITGCTKGGLGHALALAFAKSGCIVVATARSLASMEDIDKAHPNIQTLLQLDVASAESRDAAVAAALQRHGRIDILVNNAGMHCIAPIAELPLSLLQNAFTTNVFAPICLIQAVLPQMIARRAGKIVNIGSVAGYSSGPWAGGYSASKAALHALSDSLRVELTPFGVDVVVVAPGAIKSNIEVNAAQVYNGLPKWKFYQPWEQFIKKRMSYSQQAGSTSSEEFAEKTVKEVLRKNPPHYLAVGYLSTKLTLLYYLPVFLRDFVYRRMFGLKEVPSSKSD</sequence>
<dbReference type="InterPro" id="IPR002347">
    <property type="entry name" value="SDR_fam"/>
</dbReference>
<dbReference type="FunFam" id="3.40.50.720:FF:000261">
    <property type="entry name" value="NADPH-dependent 1-acyldihydroxyacetone phosphate reductase"/>
    <property type="match status" value="1"/>
</dbReference>
<dbReference type="Proteomes" id="UP000886520">
    <property type="component" value="Chromosome 3"/>
</dbReference>
<dbReference type="SUPFAM" id="SSF51735">
    <property type="entry name" value="NAD(P)-binding Rossmann-fold domains"/>
    <property type="match status" value="1"/>
</dbReference>
<dbReference type="PANTHER" id="PTHR44169:SF6">
    <property type="entry name" value="NADPH-DEPENDENT 1-ACYLDIHYDROXYACETONE PHOSPHATE REDUCTASE"/>
    <property type="match status" value="1"/>
</dbReference>
<accession>A0A9D4VCU0</accession>
<dbReference type="PROSITE" id="PS00061">
    <property type="entry name" value="ADH_SHORT"/>
    <property type="match status" value="1"/>
</dbReference>
<proteinExistence type="inferred from homology"/>
<dbReference type="PANTHER" id="PTHR44169">
    <property type="entry name" value="NADPH-DEPENDENT 1-ACYLDIHYDROXYACETONE PHOSPHATE REDUCTASE"/>
    <property type="match status" value="1"/>
</dbReference>
<name>A0A9D4VCU0_ADICA</name>
<dbReference type="PRINTS" id="PR00080">
    <property type="entry name" value="SDRFAMILY"/>
</dbReference>
<gene>
    <name evidence="4" type="ORF">GOP47_0002840</name>
</gene>
<dbReference type="PRINTS" id="PR00081">
    <property type="entry name" value="GDHRDH"/>
</dbReference>
<evidence type="ECO:0008006" key="6">
    <source>
        <dbReference type="Google" id="ProtNLM"/>
    </source>
</evidence>
<evidence type="ECO:0000256" key="1">
    <source>
        <dbReference type="ARBA" id="ARBA00006484"/>
    </source>
</evidence>
<dbReference type="InterPro" id="IPR036291">
    <property type="entry name" value="NAD(P)-bd_dom_sf"/>
</dbReference>
<organism evidence="4 5">
    <name type="scientific">Adiantum capillus-veneris</name>
    <name type="common">Maidenhair fern</name>
    <dbReference type="NCBI Taxonomy" id="13818"/>
    <lineage>
        <taxon>Eukaryota</taxon>
        <taxon>Viridiplantae</taxon>
        <taxon>Streptophyta</taxon>
        <taxon>Embryophyta</taxon>
        <taxon>Tracheophyta</taxon>
        <taxon>Polypodiopsida</taxon>
        <taxon>Polypodiidae</taxon>
        <taxon>Polypodiales</taxon>
        <taxon>Pteridineae</taxon>
        <taxon>Pteridaceae</taxon>
        <taxon>Vittarioideae</taxon>
        <taxon>Adiantum</taxon>
    </lineage>
</organism>
<reference evidence="4" key="1">
    <citation type="submission" date="2021-01" db="EMBL/GenBank/DDBJ databases">
        <title>Adiantum capillus-veneris genome.</title>
        <authorList>
            <person name="Fang Y."/>
            <person name="Liao Q."/>
        </authorList>
    </citation>
    <scope>NUCLEOTIDE SEQUENCE</scope>
    <source>
        <strain evidence="4">H3</strain>
        <tissue evidence="4">Leaf</tissue>
    </source>
</reference>
<dbReference type="InterPro" id="IPR020904">
    <property type="entry name" value="Sc_DH/Rdtase_CS"/>
</dbReference>
<dbReference type="Pfam" id="PF00106">
    <property type="entry name" value="adh_short"/>
    <property type="match status" value="1"/>
</dbReference>
<evidence type="ECO:0000313" key="4">
    <source>
        <dbReference type="EMBL" id="KAI5083097.1"/>
    </source>
</evidence>
<keyword evidence="2" id="KW-0560">Oxidoreductase</keyword>
<dbReference type="AlphaFoldDB" id="A0A9D4VCU0"/>